<comment type="caution">
    <text evidence="12">The sequence shown here is derived from an EMBL/GenBank/DDBJ whole genome shotgun (WGS) entry which is preliminary data.</text>
</comment>
<dbReference type="CDD" id="cd00491">
    <property type="entry name" value="4Oxalocrotonate_Tautomerase"/>
    <property type="match status" value="1"/>
</dbReference>
<evidence type="ECO:0000256" key="10">
    <source>
        <dbReference type="RuleBase" id="RU362032"/>
    </source>
</evidence>
<keyword evidence="7 10" id="KW-0413">Isomerase</keyword>
<evidence type="ECO:0000259" key="11">
    <source>
        <dbReference type="Pfam" id="PF01361"/>
    </source>
</evidence>
<dbReference type="NCBIfam" id="TIGR00013">
    <property type="entry name" value="taut"/>
    <property type="match status" value="1"/>
</dbReference>
<comment type="subunit">
    <text evidence="4 10">Homohexamer.</text>
</comment>
<evidence type="ECO:0000256" key="8">
    <source>
        <dbReference type="ARBA" id="ARBA00029674"/>
    </source>
</evidence>
<dbReference type="InterPro" id="IPR014347">
    <property type="entry name" value="Tautomerase/MIF_sf"/>
</dbReference>
<evidence type="ECO:0000256" key="9">
    <source>
        <dbReference type="PIRSR" id="PIRSR618191-1"/>
    </source>
</evidence>
<dbReference type="SUPFAM" id="SSF55331">
    <property type="entry name" value="Tautomerase/MIF"/>
    <property type="match status" value="1"/>
</dbReference>
<evidence type="ECO:0000256" key="1">
    <source>
        <dbReference type="ARBA" id="ARBA00001379"/>
    </source>
</evidence>
<organism evidence="12 13">
    <name type="scientific">Pseudomonas poae</name>
    <dbReference type="NCBI Taxonomy" id="200451"/>
    <lineage>
        <taxon>Bacteria</taxon>
        <taxon>Pseudomonadati</taxon>
        <taxon>Pseudomonadota</taxon>
        <taxon>Gammaproteobacteria</taxon>
        <taxon>Pseudomonadales</taxon>
        <taxon>Pseudomonadaceae</taxon>
        <taxon>Pseudomonas</taxon>
    </lineage>
</organism>
<reference evidence="12 13" key="1">
    <citation type="submission" date="2016-10" db="EMBL/GenBank/DDBJ databases">
        <title>Comparative genome analysis of multiple Pseudomonas spp. focuses on biocontrol and plant growth promoting traits.</title>
        <authorList>
            <person name="Tao X.-Y."/>
            <person name="Taylor C.G."/>
        </authorList>
    </citation>
    <scope>NUCLEOTIDE SEQUENCE [LARGE SCALE GENOMIC DNA]</scope>
    <source>
        <strain evidence="12 13">29G9</strain>
    </source>
</reference>
<comment type="similarity">
    <text evidence="3 10">Belongs to the 4-oxalocrotonate tautomerase family.</text>
</comment>
<comment type="catalytic activity">
    <reaction evidence="1 10">
        <text>(2Z,4E)-2-hydroxyhexa-2,4-dienedioate = (3E)-2-oxohex-3-enedioate</text>
        <dbReference type="Rhea" id="RHEA:33431"/>
        <dbReference type="ChEBI" id="CHEBI:28080"/>
        <dbReference type="ChEBI" id="CHEBI:64908"/>
        <dbReference type="EC" id="5.3.2.6"/>
    </reaction>
</comment>
<evidence type="ECO:0000256" key="6">
    <source>
        <dbReference type="ARBA" id="ARBA00015750"/>
    </source>
</evidence>
<dbReference type="AlphaFoldDB" id="A0A423F906"/>
<keyword evidence="10" id="KW-0058">Aromatic hydrocarbons catabolism</keyword>
<protein>
    <recommendedName>
        <fullName evidence="6 10">2-hydroxymuconate tautomerase</fullName>
        <ecNumber evidence="5 10">5.3.2.6</ecNumber>
    </recommendedName>
    <alternativeName>
        <fullName evidence="8 10">4-oxalocrotonate tautomerase</fullName>
    </alternativeName>
</protein>
<evidence type="ECO:0000313" key="13">
    <source>
        <dbReference type="Proteomes" id="UP000284656"/>
    </source>
</evidence>
<feature type="active site" description="Proton acceptor; via imino nitrogen" evidence="9">
    <location>
        <position position="2"/>
    </location>
</feature>
<dbReference type="EMBL" id="MOAY01000033">
    <property type="protein sequence ID" value="ROM52679.1"/>
    <property type="molecule type" value="Genomic_DNA"/>
</dbReference>
<gene>
    <name evidence="12" type="ORF">BK648_09065</name>
</gene>
<feature type="domain" description="4-oxalocrotonate tautomerase-like" evidence="11">
    <location>
        <begin position="2"/>
        <end position="60"/>
    </location>
</feature>
<dbReference type="PANTHER" id="PTHR35530:SF1">
    <property type="entry name" value="2-HYDROXYMUCONATE TAUTOMERASE"/>
    <property type="match status" value="1"/>
</dbReference>
<dbReference type="PANTHER" id="PTHR35530">
    <property type="entry name" value="TAUTOMERASE-RELATED"/>
    <property type="match status" value="1"/>
</dbReference>
<evidence type="ECO:0000256" key="4">
    <source>
        <dbReference type="ARBA" id="ARBA00011643"/>
    </source>
</evidence>
<evidence type="ECO:0000256" key="2">
    <source>
        <dbReference type="ARBA" id="ARBA00003024"/>
    </source>
</evidence>
<accession>A0A423F906</accession>
<dbReference type="Gene3D" id="3.30.429.10">
    <property type="entry name" value="Macrophage Migration Inhibitory Factor"/>
    <property type="match status" value="1"/>
</dbReference>
<dbReference type="EC" id="5.3.2.6" evidence="5 10"/>
<evidence type="ECO:0000256" key="3">
    <source>
        <dbReference type="ARBA" id="ARBA00006723"/>
    </source>
</evidence>
<dbReference type="InterPro" id="IPR018191">
    <property type="entry name" value="4-OT"/>
</dbReference>
<proteinExistence type="inferred from homology"/>
<dbReference type="RefSeq" id="WP_123715736.1">
    <property type="nucleotide sequence ID" value="NZ_MOAY01000033.1"/>
</dbReference>
<evidence type="ECO:0000256" key="5">
    <source>
        <dbReference type="ARBA" id="ARBA00012667"/>
    </source>
</evidence>
<evidence type="ECO:0000313" key="12">
    <source>
        <dbReference type="EMBL" id="ROM52679.1"/>
    </source>
</evidence>
<name>A0A423F906_9PSED</name>
<comment type="function">
    <text evidence="2">Catalyzes the ketonization of 2-hydroxymuconate stereoselectively to yield 2-oxo-3-hexenedioate.</text>
</comment>
<dbReference type="Pfam" id="PF01361">
    <property type="entry name" value="Tautomerase"/>
    <property type="match status" value="1"/>
</dbReference>
<dbReference type="GO" id="GO:0016853">
    <property type="term" value="F:isomerase activity"/>
    <property type="evidence" value="ECO:0007669"/>
    <property type="project" value="UniProtKB-UniRule"/>
</dbReference>
<sequence>MPIAIINIIEGRSDDKKQALIASVSHAIAQSLDAPLESIRVLIQEYPDNLWAAGGETIRERRSKASQ</sequence>
<dbReference type="Proteomes" id="UP000284656">
    <property type="component" value="Unassembled WGS sequence"/>
</dbReference>
<dbReference type="InterPro" id="IPR004370">
    <property type="entry name" value="4-OT-like_dom"/>
</dbReference>
<evidence type="ECO:0000256" key="7">
    <source>
        <dbReference type="ARBA" id="ARBA00023235"/>
    </source>
</evidence>